<dbReference type="RefSeq" id="WP_073309923.1">
    <property type="nucleotide sequence ID" value="NZ_FQZI01000002.1"/>
</dbReference>
<reference evidence="2" key="1">
    <citation type="submission" date="2016-11" db="EMBL/GenBank/DDBJ databases">
        <authorList>
            <person name="Varghese N."/>
            <person name="Submissions S."/>
        </authorList>
    </citation>
    <scope>NUCLEOTIDE SEQUENCE [LARGE SCALE GENOMIC DNA]</scope>
    <source>
        <strain evidence="2">DSM 18829</strain>
    </source>
</reference>
<dbReference type="GO" id="GO:0016874">
    <property type="term" value="F:ligase activity"/>
    <property type="evidence" value="ECO:0007669"/>
    <property type="project" value="UniProtKB-KW"/>
</dbReference>
<evidence type="ECO:0000313" key="1">
    <source>
        <dbReference type="EMBL" id="SHI72211.1"/>
    </source>
</evidence>
<dbReference type="Gene3D" id="3.90.1140.10">
    <property type="entry name" value="Cyclic phosphodiesterase"/>
    <property type="match status" value="1"/>
</dbReference>
<dbReference type="Pfam" id="PF13563">
    <property type="entry name" value="2_5_RNA_ligase2"/>
    <property type="match status" value="1"/>
</dbReference>
<dbReference type="AlphaFoldDB" id="A0A1M6DGD8"/>
<keyword evidence="1" id="KW-0436">Ligase</keyword>
<keyword evidence="2" id="KW-1185">Reference proteome</keyword>
<gene>
    <name evidence="1" type="ORF">SAMN05444363_1430</name>
</gene>
<organism evidence="1 2">
    <name type="scientific">Flavobacterium terrae</name>
    <dbReference type="NCBI Taxonomy" id="415425"/>
    <lineage>
        <taxon>Bacteria</taxon>
        <taxon>Pseudomonadati</taxon>
        <taxon>Bacteroidota</taxon>
        <taxon>Flavobacteriia</taxon>
        <taxon>Flavobacteriales</taxon>
        <taxon>Flavobacteriaceae</taxon>
        <taxon>Flavobacterium</taxon>
    </lineage>
</organism>
<dbReference type="EMBL" id="FQZI01000002">
    <property type="protein sequence ID" value="SHI72211.1"/>
    <property type="molecule type" value="Genomic_DNA"/>
</dbReference>
<accession>A0A1M6DGD8</accession>
<dbReference type="InterPro" id="IPR009097">
    <property type="entry name" value="Cyclic_Pdiesterase"/>
</dbReference>
<evidence type="ECO:0000313" key="2">
    <source>
        <dbReference type="Proteomes" id="UP000184488"/>
    </source>
</evidence>
<dbReference type="SUPFAM" id="SSF55144">
    <property type="entry name" value="LigT-like"/>
    <property type="match status" value="1"/>
</dbReference>
<sequence length="162" mass="19154">MIEKRLQLTLFVPNPFLETIEKVRAKFNPEQHQLIDAHVTLCREDEITDIENVIHNLKRQNLEHLSIHFGKVIRFSEGKGVLLPAINSDESFKKLRQQIIESPRNHEAHITLMHPRNSRCTDEIFSQIENHEFPETITFNEICLIEQEIGQQWKVLQRFPLK</sequence>
<dbReference type="STRING" id="415425.SAMN05444363_1430"/>
<dbReference type="OrthoDB" id="981056at2"/>
<protein>
    <submittedName>
        <fullName evidence="1">2'-5' RNA ligase superfamily protein</fullName>
    </submittedName>
</protein>
<dbReference type="Proteomes" id="UP000184488">
    <property type="component" value="Unassembled WGS sequence"/>
</dbReference>
<proteinExistence type="predicted"/>
<name>A0A1M6DGD8_9FLAO</name>